<feature type="site" description="Contributes to redox potential value" evidence="8">
    <location>
        <position position="32"/>
    </location>
</feature>
<keyword evidence="3" id="KW-0249">Electron transport</keyword>
<dbReference type="AlphaFoldDB" id="A0A0P7YU61"/>
<dbReference type="PROSITE" id="PS00194">
    <property type="entry name" value="THIOREDOXIN_1"/>
    <property type="match status" value="1"/>
</dbReference>
<evidence type="ECO:0000313" key="12">
    <source>
        <dbReference type="Proteomes" id="UP000050465"/>
    </source>
</evidence>
<evidence type="ECO:0000256" key="7">
    <source>
        <dbReference type="PIRNR" id="PIRNR000077"/>
    </source>
</evidence>
<dbReference type="InterPro" id="IPR036249">
    <property type="entry name" value="Thioredoxin-like_sf"/>
</dbReference>
<evidence type="ECO:0000256" key="5">
    <source>
        <dbReference type="ARBA" id="ARBA00023284"/>
    </source>
</evidence>
<dbReference type="GO" id="GO:0005737">
    <property type="term" value="C:cytoplasm"/>
    <property type="evidence" value="ECO:0007669"/>
    <property type="project" value="TreeGrafter"/>
</dbReference>
<dbReference type="PROSITE" id="PS51352">
    <property type="entry name" value="THIOREDOXIN_2"/>
    <property type="match status" value="1"/>
</dbReference>
<evidence type="ECO:0000256" key="9">
    <source>
        <dbReference type="PIRSR" id="PIRSR000077-4"/>
    </source>
</evidence>
<accession>A0A0P7YU61</accession>
<feature type="site" description="Contributes to redox potential value" evidence="8">
    <location>
        <position position="31"/>
    </location>
</feature>
<dbReference type="InterPro" id="IPR017937">
    <property type="entry name" value="Thioredoxin_CS"/>
</dbReference>
<dbReference type="InterPro" id="IPR013766">
    <property type="entry name" value="Thioredoxin_domain"/>
</dbReference>
<organism evidence="11 12">
    <name type="scientific">Phormidesmis priestleyi Ana</name>
    <dbReference type="NCBI Taxonomy" id="1666911"/>
    <lineage>
        <taxon>Bacteria</taxon>
        <taxon>Bacillati</taxon>
        <taxon>Cyanobacteriota</taxon>
        <taxon>Cyanophyceae</taxon>
        <taxon>Leptolyngbyales</taxon>
        <taxon>Leptolyngbyaceae</taxon>
        <taxon>Phormidesmis</taxon>
    </lineage>
</organism>
<feature type="disulfide bond" description="Redox-active" evidence="9">
    <location>
        <begin position="30"/>
        <end position="33"/>
    </location>
</feature>
<name>A0A0P7YU61_9CYAN</name>
<evidence type="ECO:0000256" key="4">
    <source>
        <dbReference type="ARBA" id="ARBA00023157"/>
    </source>
</evidence>
<reference evidence="11 12" key="1">
    <citation type="submission" date="2015-09" db="EMBL/GenBank/DDBJ databases">
        <title>Identification and resolution of microdiversity through metagenomic sequencing of parallel consortia.</title>
        <authorList>
            <person name="Nelson W.C."/>
            <person name="Romine M.F."/>
            <person name="Lindemann S.R."/>
        </authorList>
    </citation>
    <scope>NUCLEOTIDE SEQUENCE [LARGE SCALE GENOMIC DNA]</scope>
    <source>
        <strain evidence="11">Ana</strain>
    </source>
</reference>
<feature type="active site" description="Nucleophile" evidence="8">
    <location>
        <position position="30"/>
    </location>
</feature>
<evidence type="ECO:0000256" key="2">
    <source>
        <dbReference type="ARBA" id="ARBA00022448"/>
    </source>
</evidence>
<comment type="caution">
    <text evidence="11">The sequence shown here is derived from an EMBL/GenBank/DDBJ whole genome shotgun (WGS) entry which is preliminary data.</text>
</comment>
<dbReference type="Gene3D" id="3.40.30.10">
    <property type="entry name" value="Glutaredoxin"/>
    <property type="match status" value="1"/>
</dbReference>
<dbReference type="NCBIfam" id="TIGR01068">
    <property type="entry name" value="thioredoxin"/>
    <property type="match status" value="1"/>
</dbReference>
<feature type="active site" description="Nucleophile" evidence="8">
    <location>
        <position position="33"/>
    </location>
</feature>
<dbReference type="PANTHER" id="PTHR45663:SF15">
    <property type="entry name" value="THIOREDOXIN Y1, CHLOROPLASTIC"/>
    <property type="match status" value="1"/>
</dbReference>
<dbReference type="InterPro" id="IPR005746">
    <property type="entry name" value="Thioredoxin"/>
</dbReference>
<evidence type="ECO:0000259" key="10">
    <source>
        <dbReference type="PROSITE" id="PS51352"/>
    </source>
</evidence>
<dbReference type="GO" id="GO:0015035">
    <property type="term" value="F:protein-disulfide reductase activity"/>
    <property type="evidence" value="ECO:0007669"/>
    <property type="project" value="UniProtKB-UniRule"/>
</dbReference>
<evidence type="ECO:0000256" key="8">
    <source>
        <dbReference type="PIRSR" id="PIRSR000077-1"/>
    </source>
</evidence>
<dbReference type="CDD" id="cd02947">
    <property type="entry name" value="TRX_family"/>
    <property type="match status" value="1"/>
</dbReference>
<dbReference type="STRING" id="1666911.HLUCCA11_16210"/>
<dbReference type="EMBL" id="LJZR01000023">
    <property type="protein sequence ID" value="KPQ34133.1"/>
    <property type="molecule type" value="Genomic_DNA"/>
</dbReference>
<dbReference type="PIRSF" id="PIRSF000077">
    <property type="entry name" value="Thioredoxin"/>
    <property type="match status" value="1"/>
</dbReference>
<dbReference type="SUPFAM" id="SSF52833">
    <property type="entry name" value="Thioredoxin-like"/>
    <property type="match status" value="1"/>
</dbReference>
<dbReference type="PATRIC" id="fig|1666911.3.peg.917"/>
<evidence type="ECO:0000256" key="6">
    <source>
        <dbReference type="NCBIfam" id="TIGR01068"/>
    </source>
</evidence>
<feature type="domain" description="Thioredoxin" evidence="10">
    <location>
        <begin position="1"/>
        <end position="106"/>
    </location>
</feature>
<comment type="similarity">
    <text evidence="1 7">Belongs to the thioredoxin family.</text>
</comment>
<evidence type="ECO:0000256" key="3">
    <source>
        <dbReference type="ARBA" id="ARBA00022982"/>
    </source>
</evidence>
<keyword evidence="5 9" id="KW-0676">Redox-active center</keyword>
<evidence type="ECO:0000313" key="11">
    <source>
        <dbReference type="EMBL" id="KPQ34133.1"/>
    </source>
</evidence>
<dbReference type="FunFam" id="3.40.30.10:FF:000001">
    <property type="entry name" value="Thioredoxin"/>
    <property type="match status" value="1"/>
</dbReference>
<dbReference type="Pfam" id="PF00085">
    <property type="entry name" value="Thioredoxin"/>
    <property type="match status" value="1"/>
</dbReference>
<dbReference type="Proteomes" id="UP000050465">
    <property type="component" value="Unassembled WGS sequence"/>
</dbReference>
<gene>
    <name evidence="11" type="primary">trxA-4</name>
    <name evidence="11" type="ORF">HLUCCA11_16210</name>
</gene>
<dbReference type="PANTHER" id="PTHR45663">
    <property type="entry name" value="GEO12009P1"/>
    <property type="match status" value="1"/>
</dbReference>
<dbReference type="PRINTS" id="PR00421">
    <property type="entry name" value="THIOREDOXIN"/>
</dbReference>
<sequence length="109" mass="11925">MAVKQQFNSFDEMIGGSDTPVLVDFYADWCGPCQMMAKILTQVGSEMKGEVKIVKIDTEKYPEIASQHSIHALPTLVLFKEGQPVDRIEGVLTADQLTGRVRGVLAGQA</sequence>
<keyword evidence="4 9" id="KW-1015">Disulfide bond</keyword>
<evidence type="ECO:0000256" key="1">
    <source>
        <dbReference type="ARBA" id="ARBA00008987"/>
    </source>
</evidence>
<keyword evidence="2" id="KW-0813">Transport</keyword>
<protein>
    <recommendedName>
        <fullName evidence="6 7">Thioredoxin</fullName>
    </recommendedName>
</protein>
<proteinExistence type="inferred from homology"/>
<feature type="site" description="Deprotonates C-terminal active site Cys" evidence="8">
    <location>
        <position position="24"/>
    </location>
</feature>